<reference evidence="5 6" key="1">
    <citation type="journal article" date="2024" name="Nat. Commun.">
        <title>Phylogenomics reveals the evolutionary origins of lichenization in chlorophyte algae.</title>
        <authorList>
            <person name="Puginier C."/>
            <person name="Libourel C."/>
            <person name="Otte J."/>
            <person name="Skaloud P."/>
            <person name="Haon M."/>
            <person name="Grisel S."/>
            <person name="Petersen M."/>
            <person name="Berrin J.G."/>
            <person name="Delaux P.M."/>
            <person name="Dal Grande F."/>
            <person name="Keller J."/>
        </authorList>
    </citation>
    <scope>NUCLEOTIDE SEQUENCE [LARGE SCALE GENOMIC DNA]</scope>
    <source>
        <strain evidence="5 6">SAG 216-7</strain>
    </source>
</reference>
<protein>
    <recommendedName>
        <fullName evidence="4">DUF4200 domain-containing protein</fullName>
    </recommendedName>
</protein>
<dbReference type="InterPro" id="IPR025252">
    <property type="entry name" value="DUF4200"/>
</dbReference>
<dbReference type="PANTHER" id="PTHR21683:SF3">
    <property type="entry name" value="CILIA AND FLAGELLA ASSOCIATED PROTEIN 100"/>
    <property type="match status" value="1"/>
</dbReference>
<evidence type="ECO:0000256" key="3">
    <source>
        <dbReference type="SAM" id="MobiDB-lite"/>
    </source>
</evidence>
<dbReference type="Proteomes" id="UP001491310">
    <property type="component" value="Unassembled WGS sequence"/>
</dbReference>
<evidence type="ECO:0000259" key="4">
    <source>
        <dbReference type="Pfam" id="PF13863"/>
    </source>
</evidence>
<accession>A0ABR2YX67</accession>
<feature type="coiled-coil region" evidence="2">
    <location>
        <begin position="286"/>
        <end position="322"/>
    </location>
</feature>
<dbReference type="InterPro" id="IPR051147">
    <property type="entry name" value="CFAP_domain-containing"/>
</dbReference>
<feature type="coiled-coil region" evidence="2">
    <location>
        <begin position="503"/>
        <end position="540"/>
    </location>
</feature>
<evidence type="ECO:0000313" key="6">
    <source>
        <dbReference type="Proteomes" id="UP001491310"/>
    </source>
</evidence>
<dbReference type="EMBL" id="JALJOT010000003">
    <property type="protein sequence ID" value="KAK9916483.1"/>
    <property type="molecule type" value="Genomic_DNA"/>
</dbReference>
<dbReference type="PANTHER" id="PTHR21683">
    <property type="entry name" value="COILED-COIL DOMAIN-CONTAINING PROTEIN 42 LIKE-2-LIKE-RELATED"/>
    <property type="match status" value="1"/>
</dbReference>
<gene>
    <name evidence="5" type="ORF">WJX75_003220</name>
</gene>
<comment type="caution">
    <text evidence="5">The sequence shown here is derived from an EMBL/GenBank/DDBJ whole genome shotgun (WGS) entry which is preliminary data.</text>
</comment>
<feature type="domain" description="DUF4200" evidence="4">
    <location>
        <begin position="136"/>
        <end position="253"/>
    </location>
</feature>
<sequence length="595" mass="65796">METGSKAPHGPAGGLKRASISSGLSKSSTADMIASPLHRPLTEDTNPFVLPNDEALFATGDKENRARKEYAQAQRMLPVASKSTLSCQMQGCRALAPGELNPRRFTRRQPSGGLTQVVQAQPQQPRRAELENMARFIAKKREIFLVQMALDIRSAEMRRLGERTRQYEAALGHAEATLQEDAAAFDGFLKESDEKVQQAMRRADAEMKLKQEKATELKKLNNTLAAAQSEVRKAEEQTEECKRYATFLDSVTPPEWFAAQNAQHDAEWQAKMDAWNAECQAITDAVSAAQAAKLAAEERYANARTQQQAEAAERDGRSAAEELKRALAVPQPPPPVKPSEDEAWERRMAEPMYFQDPRQLRHIFSYLEENNLFLIQTAQEAEEAAEAATAKMHASIAQMDAEAAALTQQAEALESSLAKQKQHCQALKEAAAQTGGRAVQAATPRAIPLEQLAAKIRQVWGRCHGEAEAHTYSQMSVAAMLTAIEARLEDTITAATLQPQEAVQATERAYEQDRRRVAREEKARKERAESEVRIRKALERASAPPFKKQGKPAMPRSALPERVHVMAHAAQSLLGVATTVHRDSHVLMVFSGEDV</sequence>
<evidence type="ECO:0000313" key="5">
    <source>
        <dbReference type="EMBL" id="KAK9916483.1"/>
    </source>
</evidence>
<keyword evidence="1 2" id="KW-0175">Coiled coil</keyword>
<organism evidence="5 6">
    <name type="scientific">Coccomyxa subellipsoidea</name>
    <dbReference type="NCBI Taxonomy" id="248742"/>
    <lineage>
        <taxon>Eukaryota</taxon>
        <taxon>Viridiplantae</taxon>
        <taxon>Chlorophyta</taxon>
        <taxon>core chlorophytes</taxon>
        <taxon>Trebouxiophyceae</taxon>
        <taxon>Trebouxiophyceae incertae sedis</taxon>
        <taxon>Coccomyxaceae</taxon>
        <taxon>Coccomyxa</taxon>
    </lineage>
</organism>
<dbReference type="Pfam" id="PF13863">
    <property type="entry name" value="DUF4200"/>
    <property type="match status" value="1"/>
</dbReference>
<feature type="compositionally biased region" description="Polar residues" evidence="3">
    <location>
        <begin position="19"/>
        <end position="30"/>
    </location>
</feature>
<evidence type="ECO:0000256" key="2">
    <source>
        <dbReference type="SAM" id="Coils"/>
    </source>
</evidence>
<feature type="coiled-coil region" evidence="2">
    <location>
        <begin position="378"/>
        <end position="430"/>
    </location>
</feature>
<name>A0ABR2YX67_9CHLO</name>
<feature type="coiled-coil region" evidence="2">
    <location>
        <begin position="200"/>
        <end position="244"/>
    </location>
</feature>
<proteinExistence type="predicted"/>
<keyword evidence="6" id="KW-1185">Reference proteome</keyword>
<feature type="region of interest" description="Disordered" evidence="3">
    <location>
        <begin position="1"/>
        <end position="31"/>
    </location>
</feature>
<evidence type="ECO:0000256" key="1">
    <source>
        <dbReference type="ARBA" id="ARBA00023054"/>
    </source>
</evidence>